<evidence type="ECO:0000259" key="3">
    <source>
        <dbReference type="Pfam" id="PF03496"/>
    </source>
</evidence>
<feature type="compositionally biased region" description="Basic and acidic residues" evidence="1">
    <location>
        <begin position="1279"/>
        <end position="1312"/>
    </location>
</feature>
<feature type="compositionally biased region" description="Low complexity" evidence="1">
    <location>
        <begin position="2056"/>
        <end position="2067"/>
    </location>
</feature>
<feature type="compositionally biased region" description="Basic and acidic residues" evidence="1">
    <location>
        <begin position="2738"/>
        <end position="2747"/>
    </location>
</feature>
<dbReference type="Gene3D" id="1.10.287.1060">
    <property type="entry name" value="ESAT-6-like"/>
    <property type="match status" value="1"/>
</dbReference>
<dbReference type="InterPro" id="IPR043519">
    <property type="entry name" value="NT_sf"/>
</dbReference>
<dbReference type="Pfam" id="PF03496">
    <property type="entry name" value="ADPrib_exo_Tox"/>
    <property type="match status" value="1"/>
</dbReference>
<feature type="compositionally biased region" description="Gly residues" evidence="1">
    <location>
        <begin position="798"/>
        <end position="822"/>
    </location>
</feature>
<dbReference type="SUPFAM" id="SSF56399">
    <property type="entry name" value="ADP-ribosylation"/>
    <property type="match status" value="1"/>
</dbReference>
<feature type="region of interest" description="Disordered" evidence="1">
    <location>
        <begin position="2590"/>
        <end position="2715"/>
    </location>
</feature>
<feature type="compositionally biased region" description="Low complexity" evidence="1">
    <location>
        <begin position="713"/>
        <end position="754"/>
    </location>
</feature>
<feature type="compositionally biased region" description="Basic and acidic residues" evidence="1">
    <location>
        <begin position="1034"/>
        <end position="1051"/>
    </location>
</feature>
<organism evidence="5 6">
    <name type="scientific">Actinomadura violacea</name>
    <dbReference type="NCBI Taxonomy" id="2819934"/>
    <lineage>
        <taxon>Bacteria</taxon>
        <taxon>Bacillati</taxon>
        <taxon>Actinomycetota</taxon>
        <taxon>Actinomycetes</taxon>
        <taxon>Streptosporangiales</taxon>
        <taxon>Thermomonosporaceae</taxon>
        <taxon>Actinomadura</taxon>
    </lineage>
</organism>
<name>A0ABS3RTY2_9ACTN</name>
<keyword evidence="2" id="KW-0472">Membrane</keyword>
<feature type="compositionally biased region" description="Gly residues" evidence="1">
    <location>
        <begin position="327"/>
        <end position="380"/>
    </location>
</feature>
<feature type="compositionally biased region" description="Low complexity" evidence="1">
    <location>
        <begin position="674"/>
        <end position="691"/>
    </location>
</feature>
<feature type="region of interest" description="Disordered" evidence="1">
    <location>
        <begin position="2728"/>
        <end position="2747"/>
    </location>
</feature>
<feature type="compositionally biased region" description="Gly residues" evidence="1">
    <location>
        <begin position="406"/>
        <end position="425"/>
    </location>
</feature>
<sequence>MGLEIPAEVQWLSWIVGSDWPEGDETAMRRCADAWRQAATSINDLVTDVTGSVNDVRGTLDAEAAEKFQKNVEQWITTDPRLLPSMAEACGKLADVMDNGALDIEYAKYMFIALLIVTAIEIAMLIAAAFETFGASTAGIPAVEGAAQVTARTIFKELMEKLGEKFLGAVLKGAAFGALQGGGLDLVVQGVQIAQGNRKGVDWGKTGQATLDGAIGGAISGGIGFGAGKIPGVGDAAATPLGNMFKGMARDGASEAISGAAGTIATSAIHGDPLSWDAIAKGATSGAFGGAVGGGKGGLKEFDGGLPGGDPSPPSVDPTPVTTHTPTGGGPHVTGGGGGGGGSNDGGGSGGGSGGGGGGSHGGGGGSHDGGGGSGGGGGNRISTLLGDNGGGSNPGVTLASATPESGGGGGSPSTGGGSGGGNLGGNPAAYSGGSPTGADGGSPASPSSTPNGAAPVPAGTTPGATPGGTAPGAGGTGAGSGGAPGARPGGGVPGSTPPPSTGGAPSTGSGGPGAGSNPSGGSGRGRDETPSGGSAPTSHPGTPTPGETHTPTGDGTTPSGEHTPASGDPHTPTGEPTNPAGGATEPRPGGESTPPKSGDGTTPSSERAPAPGGEHAPRDTHTPTGSEHTPPKSGDGTTPARDHAQATGGARTPTGGERTTTPREHTHAPGSEPASTPGGTHTPTGGERTPASGGTTPNGDGTAPASGGGSTPSGDGSAASTGGGSAPADTGSLPGGDPSTSGGGETPPTSTAGKPDSQDGGRSTADLPDAMEAPDHGASDGANGQGGVVAGVPMPMGGMGSMGGGGGSMRSGGGPGAGGSRGRTPTPSPEARRPESPARSPQEAQSRSPRPSEPGDAPHENVTDGAEDGPRPTPETSPGTDDVLPSFEDTPPADAGGTEQAPQENTPAGDEGGPERPLTDDGTPAEHPIQNLDDQGVVRPDGPQEHTPSADEGGRPAPERPLTDDNAPAEHPIQDVDDQGVVRGDAPESGTSPEGDAPSPRNAEPGDAAADKPGEHEPPEGSAPHDGQGDDGTTDHDGGADDAPGDHDPAQDLADAEDGSREILSRFGDDAPSVDFSSHPIDPAAVHEINRALGRLAADYPGMMQRLNRIESTTMPGEDETLAYARPGGPDQGIYINDEAFGDNAARTAEGADEEADGFTVPGGGSTEGVFTHEFGHQLGQRLLDDPAMRAELNKAISDALGVPYDATQPHDPAMKSRIEDALSQYGATNPHELMAEAFTEHRLAENPRALARAVGDVMDRHFRGEATPSAHDGAAPAHHDGGPARHSDGQMRPDDGRPRTGEEPPRHDTGRQPANDGRQRPAEPRPDEGRPRSNDTEPRPDDARPRTNETEPGRGEAPPRHDSGELSPGERRPGGGETEPHPGERTPGEDEPQLRRSRPGEDEPAGGDSSPPSNPPPATPGDGSGGPRMPHQQAGWNPPRHTGDASIDLAPGQRVVDAGPLRPNTRYTVHETGPDGRRTPRTVAYTDGDGEVTHVTNHTSDDPAAPAVPPNDNVDVTRPEPGVTHRIDLGHVNPHVFTGEENNHGQGSAPSATRFDPPAGATPHRWPDRYDPSSEGPFSNRTGLPGNARIEVTGPDGKLHGVFWTDGDGNVTHVRTWYGDRTRGFNPELGDSIATTAQGVPRPNTHYMVEPHDRFEVAGPTRLDPSDAARSGDYTDNGVPPGTFTYHTNDHGQTDTASGRPEYDAGMKQRNGPVQTDVGHIAAGSPPSASTTHPGEYSGGSFDGGHIFPHEARGPGERINYFPQESKTNRGHTGADFTPSESWRHSFEAHLHSQSGAGHSIDRVDFFAEPNHDGITPQVVHVRWTETVPSPVPGGEPTVYTHYRSYHNLEPGLRGTPPATGGPSAHPGGSDAPQPRMRAPRPDPGDQRVAGEPPAPGAEPHTPAPSGAEPHTSEPRTDEPRTGEPHATEPGAAEPHTPAPSDAEPRTGEPPATEPHTGEPRATTPSTAEPHAAEPGTGEPHTPAPSDAEPHTDEPGAAEPRAGDPRGGEPRTDEPRTEPRATDPSTAEPHAAEPGAAEPRTPAPSGAEPHTAVEPSSTEPGPSEPRATDPSTAEPLADELGASRPDARSHYGWYESEAPSPGTAGPSSSAGAPRPRGGETTDSGAPRTENPAGAANRSPETTRPGEAEAPRGESAAPSDGGRPDTTPGTADARPEQPTGENRPGDDGPARLEGDAPRAETEPQPRSRATEPEGERPRTADPELMRRVHENEQIRQVVDQARDTVVNDRGDRLGDLLDDDLHTRLPDHPELARIIEGSGPPPLTRAEQAIHDSLLARPRTLHSLLSHPEAVHILEDSIREVNERGPGEILAEGPAKPVRTPLEDWQTLISDRVIGEIGTSRAPGQPGFDHEALNAERARAGEDRPLAKDNPLVNDYLDDLYRAAEEQRGTLHDVLRDLANEPEDAKMRPGAKDRVRALDKIINENDGDASTLNDLLGGKVQFDSVADLYRALDRVQDVTRRHGVDVVSIKDRLRSPQPSGYRDIRMTVRMPNGHIGELRLHLRSFDGVADHEHSLYEVSRDLPNVADEQAAHGEREPGLTNEERAVVEAVNRRLNEQFADALNQALPPHLRTTHEDGPPEPHHRETDDRAPSAQHPEHTPAQEATPPTAPTPPHEGQPIHAGQPTHEGQPAHGLAPTHSGQPTREGQPTRSDEPTSEGQPIHDGQSAHEGEASHDGEPGHDGEHEAAGPHDVVVPADLPSHLHEVFRGSDETPAGRSFHDPSDPAMRDLAQRVPADPHRFVVDGHGDADGLRLGGGRRLGVDDLADLIRNDPNWNGREVLLLSCHTGDGEFAARLAERLGVPVVAPHGLAWSDGDGNVYASSGHPDADGQVRPGIPPDGSWTAHHPDGTTTPAGEGGYAPGHRGGDDAHPRGDAEARGLRDWFRRRRDPEPPAGNGWNGGPPHTDPRRPAPGYGPPHTPYNPTANPGAAPGVHPGAAPAAHPGGTPYAHPGGAPGVRPGMAPGGAPSGRPGAHPGMAPDGRPAGPGVPTNGRTAAPASAHPGTVPGARPAAHPGTPAAHPGTHPSTAPGAHPGVHPGTHPGGHSPAAGHPGTHQPGEHHPGHPGGGGHQQEIGHVGPDTVRRFQTDHDGELYGETRLGHVFHQLPEHLQQAMHWYTVQSMPNPHLRPGADVGGFLNRVRLEENYAQHLMYLNGGQMPADGHALNAMWHRPDLSDYQRQIVQHVMSYESPELRLQEIWRQHQEHDRLREYLGGDPTPEAFWRRIGELDEALRQPLLEPVETVRGLHDVSFLLAPDGLPLGDRDPRLLIGMTQSEPGYMSTSLGANPTVVDNRPFGLRMRMRLPAGAHGLWMGRRSAYPDQRELVLPRNTRYRITNVVHTGFGWSQTRDGGWVQRPTFDIWADAYPPR</sequence>
<accession>A0ABS3RTY2</accession>
<feature type="transmembrane region" description="Helical" evidence="2">
    <location>
        <begin position="109"/>
        <end position="130"/>
    </location>
</feature>
<feature type="region of interest" description="Disordered" evidence="1">
    <location>
        <begin position="1664"/>
        <end position="1782"/>
    </location>
</feature>
<comment type="caution">
    <text evidence="5">The sequence shown here is derived from an EMBL/GenBank/DDBJ whole genome shotgun (WGS) entry which is preliminary data.</text>
</comment>
<feature type="compositionally biased region" description="Basic and acidic residues" evidence="1">
    <location>
        <begin position="1913"/>
        <end position="1929"/>
    </location>
</feature>
<feature type="compositionally biased region" description="Basic and acidic residues" evidence="1">
    <location>
        <begin position="2003"/>
        <end position="2023"/>
    </location>
</feature>
<gene>
    <name evidence="5" type="ORF">J4709_21805</name>
</gene>
<dbReference type="Gene3D" id="3.30.460.10">
    <property type="entry name" value="Beta Polymerase, domain 2"/>
    <property type="match status" value="1"/>
</dbReference>
<dbReference type="Pfam" id="PF25547">
    <property type="entry name" value="WXG100_2"/>
    <property type="match status" value="1"/>
</dbReference>
<dbReference type="Proteomes" id="UP000680206">
    <property type="component" value="Unassembled WGS sequence"/>
</dbReference>
<keyword evidence="6" id="KW-1185">Reference proteome</keyword>
<feature type="compositionally biased region" description="Low complexity" evidence="1">
    <location>
        <begin position="2029"/>
        <end position="2041"/>
    </location>
</feature>
<protein>
    <submittedName>
        <fullName evidence="5">Uncharacterized protein</fullName>
    </submittedName>
</protein>
<feature type="region of interest" description="Disordered" evidence="1">
    <location>
        <begin position="2837"/>
        <end position="3095"/>
    </location>
</feature>
<feature type="compositionally biased region" description="Gly residues" evidence="1">
    <location>
        <begin position="466"/>
        <end position="494"/>
    </location>
</feature>
<feature type="compositionally biased region" description="Basic and acidic residues" evidence="1">
    <location>
        <begin position="1319"/>
        <end position="1403"/>
    </location>
</feature>
<feature type="domain" description="ADP ribosyltransferase" evidence="3">
    <location>
        <begin position="3286"/>
        <end position="3357"/>
    </location>
</feature>
<feature type="region of interest" description="Disordered" evidence="1">
    <location>
        <begin position="1266"/>
        <end position="1484"/>
    </location>
</feature>
<feature type="compositionally biased region" description="Low complexity" evidence="1">
    <location>
        <begin position="2100"/>
        <end position="2117"/>
    </location>
</feature>
<dbReference type="PROSITE" id="PS51996">
    <property type="entry name" value="TR_MART"/>
    <property type="match status" value="1"/>
</dbReference>
<evidence type="ECO:0000256" key="1">
    <source>
        <dbReference type="SAM" id="MobiDB-lite"/>
    </source>
</evidence>
<evidence type="ECO:0000313" key="5">
    <source>
        <dbReference type="EMBL" id="MBO2460220.1"/>
    </source>
</evidence>
<feature type="region of interest" description="Disordered" evidence="1">
    <location>
        <begin position="1543"/>
        <end position="1588"/>
    </location>
</feature>
<dbReference type="CDD" id="cd05399">
    <property type="entry name" value="NT_Rel-Spo_like"/>
    <property type="match status" value="1"/>
</dbReference>
<feature type="compositionally biased region" description="Basic and acidic residues" evidence="1">
    <location>
        <begin position="2884"/>
        <end position="2911"/>
    </location>
</feature>
<dbReference type="SUPFAM" id="SSF81301">
    <property type="entry name" value="Nucleotidyltransferase"/>
    <property type="match status" value="1"/>
</dbReference>
<dbReference type="InterPro" id="IPR003540">
    <property type="entry name" value="ADP-ribosyltransferase"/>
</dbReference>
<feature type="compositionally biased region" description="Low complexity" evidence="1">
    <location>
        <begin position="442"/>
        <end position="465"/>
    </location>
</feature>
<feature type="domain" description="Outer membrane channel protein CpnT-like N-terminal" evidence="4">
    <location>
        <begin position="10"/>
        <end position="146"/>
    </location>
</feature>
<dbReference type="InterPro" id="IPR057746">
    <property type="entry name" value="CpnT-like_N"/>
</dbReference>
<evidence type="ECO:0000256" key="2">
    <source>
        <dbReference type="SAM" id="Phobius"/>
    </source>
</evidence>
<feature type="compositionally biased region" description="Basic and acidic residues" evidence="1">
    <location>
        <begin position="2686"/>
        <end position="2709"/>
    </location>
</feature>
<feature type="compositionally biased region" description="Basic and acidic residues" evidence="1">
    <location>
        <begin position="943"/>
        <end position="964"/>
    </location>
</feature>
<feature type="compositionally biased region" description="Basic and acidic residues" evidence="1">
    <location>
        <begin position="2184"/>
        <end position="2234"/>
    </location>
</feature>
<dbReference type="Gene3D" id="3.90.176.10">
    <property type="entry name" value="Toxin ADP-ribosyltransferase, Chain A, domain 1"/>
    <property type="match status" value="1"/>
</dbReference>
<evidence type="ECO:0000259" key="4">
    <source>
        <dbReference type="Pfam" id="PF25547"/>
    </source>
</evidence>
<dbReference type="InterPro" id="IPR007685">
    <property type="entry name" value="RelA_SpoT"/>
</dbReference>
<dbReference type="RefSeq" id="WP_208243587.1">
    <property type="nucleotide sequence ID" value="NZ_JAGEPF010000013.1"/>
</dbReference>
<evidence type="ECO:0000313" key="6">
    <source>
        <dbReference type="Proteomes" id="UP000680206"/>
    </source>
</evidence>
<feature type="compositionally biased region" description="Basic and acidic residues" evidence="1">
    <location>
        <begin position="2593"/>
        <end position="2621"/>
    </location>
</feature>
<feature type="compositionally biased region" description="Low complexity" evidence="1">
    <location>
        <begin position="647"/>
        <end position="660"/>
    </location>
</feature>
<keyword evidence="2" id="KW-1133">Transmembrane helix</keyword>
<feature type="compositionally biased region" description="Low complexity" evidence="1">
    <location>
        <begin position="531"/>
        <end position="561"/>
    </location>
</feature>
<feature type="compositionally biased region" description="Low complexity" evidence="1">
    <location>
        <begin position="2947"/>
        <end position="2972"/>
    </location>
</feature>
<feature type="compositionally biased region" description="Low complexity" evidence="1">
    <location>
        <begin position="3026"/>
        <end position="3075"/>
    </location>
</feature>
<feature type="compositionally biased region" description="Basic and acidic residues" evidence="1">
    <location>
        <begin position="1010"/>
        <end position="1020"/>
    </location>
</feature>
<feature type="compositionally biased region" description="Basic and acidic residues" evidence="1">
    <location>
        <begin position="1059"/>
        <end position="1070"/>
    </location>
</feature>
<feature type="region of interest" description="Disordered" evidence="1">
    <location>
        <begin position="298"/>
        <end position="1081"/>
    </location>
</feature>
<proteinExistence type="predicted"/>
<feature type="compositionally biased region" description="Gly residues" evidence="1">
    <location>
        <begin position="509"/>
        <end position="524"/>
    </location>
</feature>
<dbReference type="EMBL" id="JAGEPF010000013">
    <property type="protein sequence ID" value="MBO2460220.1"/>
    <property type="molecule type" value="Genomic_DNA"/>
</dbReference>
<feature type="compositionally biased region" description="Basic and acidic residues" evidence="1">
    <location>
        <begin position="1470"/>
        <end position="1480"/>
    </location>
</feature>
<feature type="region of interest" description="Disordered" evidence="1">
    <location>
        <begin position="1850"/>
        <end position="2242"/>
    </location>
</feature>
<feature type="compositionally biased region" description="Polar residues" evidence="1">
    <location>
        <begin position="2659"/>
        <end position="2670"/>
    </location>
</feature>
<reference evidence="5 6" key="1">
    <citation type="submission" date="2021-03" db="EMBL/GenBank/DDBJ databases">
        <title>Actinomadura violae sp. nov., isolated from lichen in Thailand.</title>
        <authorList>
            <person name="Kanchanasin P."/>
            <person name="Saeng-In P."/>
            <person name="Phongsopitanun W."/>
            <person name="Yuki M."/>
            <person name="Kudo T."/>
            <person name="Ohkuma M."/>
            <person name="Tanasupawat S."/>
        </authorList>
    </citation>
    <scope>NUCLEOTIDE SEQUENCE [LARGE SCALE GENOMIC DNA]</scope>
    <source>
        <strain evidence="5 6">LCR2-06</strain>
    </source>
</reference>
<keyword evidence="2" id="KW-0812">Transmembrane</keyword>